<protein>
    <submittedName>
        <fullName evidence="1">Type IV pilus assembly protein PilV</fullName>
    </submittedName>
</protein>
<evidence type="ECO:0000313" key="2">
    <source>
        <dbReference type="Proteomes" id="UP000528457"/>
    </source>
</evidence>
<organism evidence="1 2">
    <name type="scientific">Pseudoteredinibacter isoporae</name>
    <dbReference type="NCBI Taxonomy" id="570281"/>
    <lineage>
        <taxon>Bacteria</taxon>
        <taxon>Pseudomonadati</taxon>
        <taxon>Pseudomonadota</taxon>
        <taxon>Gammaproteobacteria</taxon>
        <taxon>Cellvibrionales</taxon>
        <taxon>Cellvibrionaceae</taxon>
        <taxon>Pseudoteredinibacter</taxon>
    </lineage>
</organism>
<dbReference type="InParanoid" id="A0A7X0MV19"/>
<dbReference type="Pfam" id="PF07963">
    <property type="entry name" value="N_methyl"/>
    <property type="match status" value="1"/>
</dbReference>
<accession>A0A7X0MV19</accession>
<dbReference type="AlphaFoldDB" id="A0A7X0MV19"/>
<proteinExistence type="predicted"/>
<reference evidence="1 2" key="1">
    <citation type="submission" date="2020-08" db="EMBL/GenBank/DDBJ databases">
        <title>Genomic Encyclopedia of Type Strains, Phase IV (KMG-IV): sequencing the most valuable type-strain genomes for metagenomic binning, comparative biology and taxonomic classification.</title>
        <authorList>
            <person name="Goeker M."/>
        </authorList>
    </citation>
    <scope>NUCLEOTIDE SEQUENCE [LARGE SCALE GENOMIC DNA]</scope>
    <source>
        <strain evidence="1 2">DSM 22368</strain>
    </source>
</reference>
<dbReference type="NCBIfam" id="TIGR02523">
    <property type="entry name" value="type_IV_pilV"/>
    <property type="match status" value="1"/>
</dbReference>
<gene>
    <name evidence="1" type="ORF">HNR48_001186</name>
</gene>
<sequence>MSIRANSLGRQTGATMIEVMVALFLLAVGLLGTLALQNSSQRSNQSAMFSSVAIVLARDMANRIGANNNQFTTADDALYGGIDTANVSGAVTTCNVDCNQASIKTMDEGQWAEEIKTRLPAGRGTVAIDANGVHEVTVMWDDQLTGASGTNCGGNPEVDLTCVKLEFRL</sequence>
<dbReference type="Proteomes" id="UP000528457">
    <property type="component" value="Unassembled WGS sequence"/>
</dbReference>
<dbReference type="InterPro" id="IPR012902">
    <property type="entry name" value="N_methyl_site"/>
</dbReference>
<keyword evidence="2" id="KW-1185">Reference proteome</keyword>
<name>A0A7X0MV19_9GAMM</name>
<dbReference type="RefSeq" id="WP_166849970.1">
    <property type="nucleotide sequence ID" value="NZ_JAAONY010000001.1"/>
</dbReference>
<dbReference type="InterPro" id="IPR013362">
    <property type="entry name" value="Pilus_4_PilV"/>
</dbReference>
<comment type="caution">
    <text evidence="1">The sequence shown here is derived from an EMBL/GenBank/DDBJ whole genome shotgun (WGS) entry which is preliminary data.</text>
</comment>
<dbReference type="EMBL" id="JACHHT010000001">
    <property type="protein sequence ID" value="MBB6520908.1"/>
    <property type="molecule type" value="Genomic_DNA"/>
</dbReference>
<evidence type="ECO:0000313" key="1">
    <source>
        <dbReference type="EMBL" id="MBB6520908.1"/>
    </source>
</evidence>